<evidence type="ECO:0000313" key="2">
    <source>
        <dbReference type="Proteomes" id="UP001057402"/>
    </source>
</evidence>
<accession>A0ACB9RJ71</accession>
<keyword evidence="2" id="KW-1185">Reference proteome</keyword>
<organism evidence="1 2">
    <name type="scientific">Melastoma candidum</name>
    <dbReference type="NCBI Taxonomy" id="119954"/>
    <lineage>
        <taxon>Eukaryota</taxon>
        <taxon>Viridiplantae</taxon>
        <taxon>Streptophyta</taxon>
        <taxon>Embryophyta</taxon>
        <taxon>Tracheophyta</taxon>
        <taxon>Spermatophyta</taxon>
        <taxon>Magnoliopsida</taxon>
        <taxon>eudicotyledons</taxon>
        <taxon>Gunneridae</taxon>
        <taxon>Pentapetalae</taxon>
        <taxon>rosids</taxon>
        <taxon>malvids</taxon>
        <taxon>Myrtales</taxon>
        <taxon>Melastomataceae</taxon>
        <taxon>Melastomatoideae</taxon>
        <taxon>Melastomateae</taxon>
        <taxon>Melastoma</taxon>
    </lineage>
</organism>
<dbReference type="Proteomes" id="UP001057402">
    <property type="component" value="Chromosome 4"/>
</dbReference>
<name>A0ACB9RJ71_9MYRT</name>
<evidence type="ECO:0000313" key="1">
    <source>
        <dbReference type="EMBL" id="KAI4379018.1"/>
    </source>
</evidence>
<sequence length="612" mass="69217">MAKKKLSHHPPNDPDHDSSHPPDADETAAETIRKLKSLNSVLLKETTDKRRQVESLERMRDDLEFESRRLGGLVKELEEDLSRASEESLGLGLATSVLGCFLDAWRVETGDGVRRLVAEKEEGARLARSKVEEILRALESERGKVRVALEERDASVAERGELVERARGLMEKLRDAEEARRLGQEGLEAAKMENERLARDRVEGERVLSGLMEEKAAVEKELVEVRKEVCKLRTEAKELEKVHEEICRENKGKDMEIGKLGKEVARLHAVEASLQKEEEKLRLRLFELESHHNAACEKMKEKEREIGALSGENEAKEATVLNLKGACDLLDKKLGVAEESLGEKERAIEEMEKKRVEFEELVDRNGQEITALNREIAELKEAIAGLESSCRDLEEKNKVLLEEVSSCKEALHGVKIEKDELEKLLFEERQNAMIMASKLLEMERKIIESAESCEVVRGERDGLIKEKTEVERKLSSCLEEKEMLEKRLSGAHQTIDDLEAKIKLAGKKYDQISMILKKTAVSLVKENGREESFLADQKVVEEEDFQAYAKELDAIKSAFRTKECAVEELKQQLEVFRESAARAQKEKGLWTLVSSATTLVAAASVAYLARGR</sequence>
<comment type="caution">
    <text evidence="1">The sequence shown here is derived from an EMBL/GenBank/DDBJ whole genome shotgun (WGS) entry which is preliminary data.</text>
</comment>
<protein>
    <submittedName>
        <fullName evidence="1">Uncharacterized protein</fullName>
    </submittedName>
</protein>
<reference evidence="2" key="1">
    <citation type="journal article" date="2023" name="Front. Plant Sci.">
        <title>Chromosomal-level genome assembly of Melastoma candidum provides insights into trichome evolution.</title>
        <authorList>
            <person name="Zhong Y."/>
            <person name="Wu W."/>
            <person name="Sun C."/>
            <person name="Zou P."/>
            <person name="Liu Y."/>
            <person name="Dai S."/>
            <person name="Zhou R."/>
        </authorList>
    </citation>
    <scope>NUCLEOTIDE SEQUENCE [LARGE SCALE GENOMIC DNA]</scope>
</reference>
<dbReference type="EMBL" id="CM042883">
    <property type="protein sequence ID" value="KAI4379018.1"/>
    <property type="molecule type" value="Genomic_DNA"/>
</dbReference>
<gene>
    <name evidence="1" type="ORF">MLD38_016426</name>
</gene>
<proteinExistence type="predicted"/>